<dbReference type="Proteomes" id="UP001630127">
    <property type="component" value="Unassembled WGS sequence"/>
</dbReference>
<dbReference type="Pfam" id="PF04862">
    <property type="entry name" value="DUF642"/>
    <property type="match status" value="1"/>
</dbReference>
<accession>A0ABD3ASY9</accession>
<sequence>MRCQGSESLGSQVTFLFRHSTDAVVVMPMFGLSSLEATSDVKVTFHNPGIEEDPTCRPLMDAVAIKEILANRSKNKELKSIASGSIEVSIL</sequence>
<name>A0ABD3ASY9_9GENT</name>
<organism evidence="2 3">
    <name type="scientific">Cinchona calisaya</name>
    <dbReference type="NCBI Taxonomy" id="153742"/>
    <lineage>
        <taxon>Eukaryota</taxon>
        <taxon>Viridiplantae</taxon>
        <taxon>Streptophyta</taxon>
        <taxon>Embryophyta</taxon>
        <taxon>Tracheophyta</taxon>
        <taxon>Spermatophyta</taxon>
        <taxon>Magnoliopsida</taxon>
        <taxon>eudicotyledons</taxon>
        <taxon>Gunneridae</taxon>
        <taxon>Pentapetalae</taxon>
        <taxon>asterids</taxon>
        <taxon>lamiids</taxon>
        <taxon>Gentianales</taxon>
        <taxon>Rubiaceae</taxon>
        <taxon>Cinchonoideae</taxon>
        <taxon>Cinchoneae</taxon>
        <taxon>Cinchona</taxon>
    </lineage>
</organism>
<dbReference type="AlphaFoldDB" id="A0ABD3ASY9"/>
<evidence type="ECO:0000313" key="3">
    <source>
        <dbReference type="Proteomes" id="UP001630127"/>
    </source>
</evidence>
<dbReference type="InterPro" id="IPR006946">
    <property type="entry name" value="DGR2-like_dom"/>
</dbReference>
<protein>
    <recommendedName>
        <fullName evidence="1">DUF642 domain-containing protein</fullName>
    </recommendedName>
</protein>
<gene>
    <name evidence="2" type="ORF">ACH5RR_002786</name>
</gene>
<evidence type="ECO:0000313" key="2">
    <source>
        <dbReference type="EMBL" id="KAL3534325.1"/>
    </source>
</evidence>
<proteinExistence type="predicted"/>
<reference evidence="2 3" key="1">
    <citation type="submission" date="2024-11" db="EMBL/GenBank/DDBJ databases">
        <title>A near-complete genome assembly of Cinchona calisaya.</title>
        <authorList>
            <person name="Lian D.C."/>
            <person name="Zhao X.W."/>
            <person name="Wei L."/>
        </authorList>
    </citation>
    <scope>NUCLEOTIDE SEQUENCE [LARGE SCALE GENOMIC DNA]</scope>
    <source>
        <tissue evidence="2">Nenye</tissue>
    </source>
</reference>
<feature type="domain" description="DUF642" evidence="1">
    <location>
        <begin position="38"/>
        <end position="66"/>
    </location>
</feature>
<dbReference type="EMBL" id="JBJUIK010000002">
    <property type="protein sequence ID" value="KAL3534325.1"/>
    <property type="molecule type" value="Genomic_DNA"/>
</dbReference>
<evidence type="ECO:0000259" key="1">
    <source>
        <dbReference type="Pfam" id="PF04862"/>
    </source>
</evidence>
<keyword evidence="3" id="KW-1185">Reference proteome</keyword>
<comment type="caution">
    <text evidence="2">The sequence shown here is derived from an EMBL/GenBank/DDBJ whole genome shotgun (WGS) entry which is preliminary data.</text>
</comment>